<dbReference type="InterPro" id="IPR050306">
    <property type="entry name" value="PfkB_Carbo_kinase"/>
</dbReference>
<comment type="similarity">
    <text evidence="1">Belongs to the carbohydrate kinase PfkB family.</text>
</comment>
<dbReference type="Gene3D" id="3.40.1190.20">
    <property type="match status" value="1"/>
</dbReference>
<dbReference type="AlphaFoldDB" id="A0A0F9U491"/>
<evidence type="ECO:0000256" key="3">
    <source>
        <dbReference type="ARBA" id="ARBA00022777"/>
    </source>
</evidence>
<comment type="caution">
    <text evidence="5">The sequence shown here is derived from an EMBL/GenBank/DDBJ whole genome shotgun (WGS) entry which is preliminary data.</text>
</comment>
<dbReference type="SUPFAM" id="SSF53613">
    <property type="entry name" value="Ribokinase-like"/>
    <property type="match status" value="1"/>
</dbReference>
<name>A0A0F9U491_9ZZZZ</name>
<dbReference type="InterPro" id="IPR011611">
    <property type="entry name" value="PfkB_dom"/>
</dbReference>
<dbReference type="Pfam" id="PF00294">
    <property type="entry name" value="PfkB"/>
    <property type="match status" value="1"/>
</dbReference>
<proteinExistence type="inferred from homology"/>
<dbReference type="PANTHER" id="PTHR43085:SF57">
    <property type="entry name" value="CARBOHYDRATE KINASE PFKB DOMAIN-CONTAINING PROTEIN"/>
    <property type="match status" value="1"/>
</dbReference>
<accession>A0A0F9U491</accession>
<protein>
    <recommendedName>
        <fullName evidence="4">Carbohydrate kinase PfkB domain-containing protein</fullName>
    </recommendedName>
</protein>
<reference evidence="5" key="1">
    <citation type="journal article" date="2015" name="Nature">
        <title>Complex archaea that bridge the gap between prokaryotes and eukaryotes.</title>
        <authorList>
            <person name="Spang A."/>
            <person name="Saw J.H."/>
            <person name="Jorgensen S.L."/>
            <person name="Zaremba-Niedzwiedzka K."/>
            <person name="Martijn J."/>
            <person name="Lind A.E."/>
            <person name="van Eijk R."/>
            <person name="Schleper C."/>
            <person name="Guy L."/>
            <person name="Ettema T.J."/>
        </authorList>
    </citation>
    <scope>NUCLEOTIDE SEQUENCE</scope>
</reference>
<keyword evidence="3" id="KW-0418">Kinase</keyword>
<evidence type="ECO:0000313" key="5">
    <source>
        <dbReference type="EMBL" id="KKN82122.1"/>
    </source>
</evidence>
<evidence type="ECO:0000256" key="1">
    <source>
        <dbReference type="ARBA" id="ARBA00010688"/>
    </source>
</evidence>
<dbReference type="InterPro" id="IPR029056">
    <property type="entry name" value="Ribokinase-like"/>
</dbReference>
<feature type="domain" description="Carbohydrate kinase PfkB" evidence="4">
    <location>
        <begin position="28"/>
        <end position="293"/>
    </location>
</feature>
<evidence type="ECO:0000259" key="4">
    <source>
        <dbReference type="Pfam" id="PF00294"/>
    </source>
</evidence>
<gene>
    <name evidence="5" type="ORF">LCGC14_0312340</name>
</gene>
<keyword evidence="2" id="KW-0808">Transferase</keyword>
<dbReference type="CDD" id="cd01167">
    <property type="entry name" value="bac_FRK"/>
    <property type="match status" value="1"/>
</dbReference>
<sequence>MTDNQQTPRPLVVGVGEVLWDVLPEGRTLGGATANVAYHAASLGARAAVASCVGDDADGREIIATLTEAGLDCRAIAVDADHPTGWVSVDLDGHGEATFTIHEDVAWDFLPAGEALADLAARAEAICYGSVAQRSGPSRETIRSFLAAAGPEALRICDINLRPPLVDREIIVGCLEAADILKLNDDELPVICRLLSVEGDPIGAMRHLQTAFSLDAVILTKGADGSILLAGDQVLRQQGRKVAVADTVGAGDAFTAVIAVGLLLGLALPDIHRRAEEVAAYVCTQPGATPALPSEFRLVPDSQDRGR</sequence>
<dbReference type="EMBL" id="LAZR01000205">
    <property type="protein sequence ID" value="KKN82122.1"/>
    <property type="molecule type" value="Genomic_DNA"/>
</dbReference>
<organism evidence="5">
    <name type="scientific">marine sediment metagenome</name>
    <dbReference type="NCBI Taxonomy" id="412755"/>
    <lineage>
        <taxon>unclassified sequences</taxon>
        <taxon>metagenomes</taxon>
        <taxon>ecological metagenomes</taxon>
    </lineage>
</organism>
<dbReference type="GO" id="GO:0016301">
    <property type="term" value="F:kinase activity"/>
    <property type="evidence" value="ECO:0007669"/>
    <property type="project" value="UniProtKB-KW"/>
</dbReference>
<dbReference type="PANTHER" id="PTHR43085">
    <property type="entry name" value="HEXOKINASE FAMILY MEMBER"/>
    <property type="match status" value="1"/>
</dbReference>
<evidence type="ECO:0000256" key="2">
    <source>
        <dbReference type="ARBA" id="ARBA00022679"/>
    </source>
</evidence>